<dbReference type="InterPro" id="IPR012338">
    <property type="entry name" value="Beta-lactam/transpept-like"/>
</dbReference>
<feature type="domain" description="Beta-lactamase-related" evidence="1">
    <location>
        <begin position="45"/>
        <end position="320"/>
    </location>
</feature>
<dbReference type="AlphaFoldDB" id="A0A1N6J691"/>
<dbReference type="Proteomes" id="UP000185207">
    <property type="component" value="Unassembled WGS sequence"/>
</dbReference>
<organism evidence="2 3">
    <name type="scientific">Epilithonimonas zeae</name>
    <dbReference type="NCBI Taxonomy" id="1416779"/>
    <lineage>
        <taxon>Bacteria</taxon>
        <taxon>Pseudomonadati</taxon>
        <taxon>Bacteroidota</taxon>
        <taxon>Flavobacteriia</taxon>
        <taxon>Flavobacteriales</taxon>
        <taxon>Weeksellaceae</taxon>
        <taxon>Chryseobacterium group</taxon>
        <taxon>Epilithonimonas</taxon>
    </lineage>
</organism>
<keyword evidence="3" id="KW-1185">Reference proteome</keyword>
<dbReference type="RefSeq" id="WP_175565924.1">
    <property type="nucleotide sequence ID" value="NZ_FSRK01000002.1"/>
</dbReference>
<name>A0A1N6J691_9FLAO</name>
<dbReference type="SUPFAM" id="SSF56601">
    <property type="entry name" value="beta-lactamase/transpeptidase-like"/>
    <property type="match status" value="1"/>
</dbReference>
<accession>A0A1N6J691</accession>
<evidence type="ECO:0000313" key="3">
    <source>
        <dbReference type="Proteomes" id="UP000185207"/>
    </source>
</evidence>
<dbReference type="PANTHER" id="PTHR46825">
    <property type="entry name" value="D-ALANYL-D-ALANINE-CARBOXYPEPTIDASE/ENDOPEPTIDASE AMPH"/>
    <property type="match status" value="1"/>
</dbReference>
<dbReference type="PANTHER" id="PTHR46825:SF9">
    <property type="entry name" value="BETA-LACTAMASE-RELATED DOMAIN-CONTAINING PROTEIN"/>
    <property type="match status" value="1"/>
</dbReference>
<dbReference type="EMBL" id="FSRK01000002">
    <property type="protein sequence ID" value="SIO39775.1"/>
    <property type="molecule type" value="Genomic_DNA"/>
</dbReference>
<dbReference type="Gene3D" id="3.40.710.10">
    <property type="entry name" value="DD-peptidase/beta-lactamase superfamily"/>
    <property type="match status" value="1"/>
</dbReference>
<evidence type="ECO:0000259" key="1">
    <source>
        <dbReference type="Pfam" id="PF00144"/>
    </source>
</evidence>
<protein>
    <submittedName>
        <fullName evidence="2">CubicO group peptidase, beta-lactamase class C family</fullName>
    </submittedName>
</protein>
<dbReference type="InterPro" id="IPR050491">
    <property type="entry name" value="AmpC-like"/>
</dbReference>
<evidence type="ECO:0000313" key="2">
    <source>
        <dbReference type="EMBL" id="SIO39775.1"/>
    </source>
</evidence>
<dbReference type="InterPro" id="IPR001466">
    <property type="entry name" value="Beta-lactam-related"/>
</dbReference>
<sequence>MKNYYLLILLFSQQIFAQTIHNKSKLDSVYDAFGTYDKAMFRIKVQKEGRDIYEKNVGFADLENETVPDDNTKYRIGSVTKTFTAVLIFKAIEEGKLKQTDKLSKFFPRVKNADIIQISNLLEHTSGIRSYDKSKFYDELKYKSYSKELLLEMIYRLPSDFPPDYKFSYSNTGFALLGLILENVYGKNYSEILKEKIINPLNLQNTSTGNLADEKNNEAKSYVYYNNWRKKENLELNNFLGAGNIASTPSDINTFLKALFDGKLVSEKSLVQMKNLQKGLFRYPYESKNMYGHTGSVLGYLTFALYIPEDKIAICITENGVRYDIGDILEYVLNDLYNDKYEVPDFKRIKLSNQELQQFVGKYKYSGSSTDLNVYINNDKLYIQQDDSPEVLIEAKEKNKFVYDTNKVELLFSPEKKKMTMITKRNTYVYKKVD</sequence>
<dbReference type="Pfam" id="PF00144">
    <property type="entry name" value="Beta-lactamase"/>
    <property type="match status" value="1"/>
</dbReference>
<reference evidence="3" key="1">
    <citation type="submission" date="2016-11" db="EMBL/GenBank/DDBJ databases">
        <authorList>
            <person name="Varghese N."/>
            <person name="Submissions S."/>
        </authorList>
    </citation>
    <scope>NUCLEOTIDE SEQUENCE [LARGE SCALE GENOMIC DNA]</scope>
    <source>
        <strain evidence="3">DSM 27623</strain>
    </source>
</reference>
<proteinExistence type="predicted"/>
<gene>
    <name evidence="2" type="ORF">SAMN05444409_3338</name>
</gene>